<proteinExistence type="predicted"/>
<protein>
    <submittedName>
        <fullName evidence="2">Uncharacterized protein</fullName>
    </submittedName>
</protein>
<sequence length="79" mass="8863">MPNPIMLPLLRWAGKLRYPTLFKVTAGLFLASMLLPDPIPFLDEIVFGLGTLLLANWKRRTPTPGTPRPVVADAPRVRR</sequence>
<keyword evidence="3" id="KW-1185">Reference proteome</keyword>
<evidence type="ECO:0000256" key="1">
    <source>
        <dbReference type="SAM" id="MobiDB-lite"/>
    </source>
</evidence>
<accession>A0A2S6ZGI5</accession>
<dbReference type="EMBL" id="MIGX01000028">
    <property type="protein sequence ID" value="PPT91363.1"/>
    <property type="molecule type" value="Genomic_DNA"/>
</dbReference>
<feature type="region of interest" description="Disordered" evidence="1">
    <location>
        <begin position="60"/>
        <end position="79"/>
    </location>
</feature>
<comment type="caution">
    <text evidence="2">The sequence shown here is derived from an EMBL/GenBank/DDBJ whole genome shotgun (WGS) entry which is preliminary data.</text>
</comment>
<dbReference type="Proteomes" id="UP000239898">
    <property type="component" value="Unassembled WGS sequence"/>
</dbReference>
<dbReference type="Pfam" id="PF19611">
    <property type="entry name" value="DUF6116"/>
    <property type="match status" value="1"/>
</dbReference>
<gene>
    <name evidence="2" type="ORF">XthCFBP4691_07960</name>
</gene>
<reference evidence="2 3" key="1">
    <citation type="submission" date="2016-08" db="EMBL/GenBank/DDBJ databases">
        <title>Evolution of the type three secretion system and type three effector repertoires in Xanthomonas.</title>
        <authorList>
            <person name="Merda D."/>
            <person name="Briand M."/>
            <person name="Bosis E."/>
            <person name="Rousseau C."/>
            <person name="Portier P."/>
            <person name="Jacques M.-A."/>
            <person name="Fischer-Le Saux M."/>
        </authorList>
    </citation>
    <scope>NUCLEOTIDE SEQUENCE [LARGE SCALE GENOMIC DNA]</scope>
    <source>
        <strain evidence="2 3">CFBP 4691</strain>
    </source>
</reference>
<dbReference type="OrthoDB" id="5741597at2"/>
<name>A0A2S6ZGI5_9XANT</name>
<dbReference type="InterPro" id="IPR046119">
    <property type="entry name" value="DUF6116"/>
</dbReference>
<feature type="compositionally biased region" description="Low complexity" evidence="1">
    <location>
        <begin position="68"/>
        <end position="79"/>
    </location>
</feature>
<evidence type="ECO:0000313" key="2">
    <source>
        <dbReference type="EMBL" id="PPT91363.1"/>
    </source>
</evidence>
<organism evidence="2 3">
    <name type="scientific">Xanthomonas theicola</name>
    <dbReference type="NCBI Taxonomy" id="56464"/>
    <lineage>
        <taxon>Bacteria</taxon>
        <taxon>Pseudomonadati</taxon>
        <taxon>Pseudomonadota</taxon>
        <taxon>Gammaproteobacteria</taxon>
        <taxon>Lysobacterales</taxon>
        <taxon>Lysobacteraceae</taxon>
        <taxon>Xanthomonas</taxon>
    </lineage>
</organism>
<dbReference type="RefSeq" id="WP_128419927.1">
    <property type="nucleotide sequence ID" value="NZ_CP049017.1"/>
</dbReference>
<evidence type="ECO:0000313" key="3">
    <source>
        <dbReference type="Proteomes" id="UP000239898"/>
    </source>
</evidence>
<dbReference type="AlphaFoldDB" id="A0A2S6ZGI5"/>